<name>A0A1Q6DSR8_METT1</name>
<dbReference type="Pfam" id="PF13439">
    <property type="entry name" value="Glyco_transf_4"/>
    <property type="match status" value="1"/>
</dbReference>
<evidence type="ECO:0000259" key="2">
    <source>
        <dbReference type="Pfam" id="PF13439"/>
    </source>
</evidence>
<dbReference type="SUPFAM" id="SSF53756">
    <property type="entry name" value="UDP-Glycosyltransferase/glycogen phosphorylase"/>
    <property type="match status" value="1"/>
</dbReference>
<evidence type="ECO:0000259" key="1">
    <source>
        <dbReference type="Pfam" id="PF00534"/>
    </source>
</evidence>
<dbReference type="GO" id="GO:0016757">
    <property type="term" value="F:glycosyltransferase activity"/>
    <property type="evidence" value="ECO:0007669"/>
    <property type="project" value="InterPro"/>
</dbReference>
<dbReference type="InterPro" id="IPR050194">
    <property type="entry name" value="Glycosyltransferase_grp1"/>
</dbReference>
<gene>
    <name evidence="3" type="ORF">BTN85_2038</name>
</gene>
<evidence type="ECO:0000313" key="3">
    <source>
        <dbReference type="EMBL" id="OKY77388.1"/>
    </source>
</evidence>
<organism evidence="3 4">
    <name type="scientific">Methanohalarchaeum thermophilum</name>
    <dbReference type="NCBI Taxonomy" id="1903181"/>
    <lineage>
        <taxon>Archaea</taxon>
        <taxon>Methanobacteriati</taxon>
        <taxon>Methanobacteriota</taxon>
        <taxon>Methanonatronarchaeia</taxon>
        <taxon>Methanonatronarchaeales</taxon>
        <taxon>Methanonatronarchaeaceae</taxon>
        <taxon>Candidatus Methanohalarchaeum</taxon>
    </lineage>
</organism>
<sequence length="402" mass="46603">MKILYFLGNWPKLSETFILNEIKFLTESGHDVHIFALNNPEEDYEHNEIKKMDVNVKYSNSYKQNNLLFLINNLDYKFFKSLFEQEDLVNVIMNPKKSISSILFYKEIINYIESHDIDLDLIHTHFLDNKILAANKVCSRLNIPLSCTAHAFDIFTKPKSNLQLFLDKLDFLIVPSKYNKKWFESKFDHLPRIKYIPASNDLTKFRPSKNTQENKILTVGRLVKKKGIEYALKALSDIEDDFEYHIIGSGSEEKNLKELTKKLGLKNKVKFLGNVSDKKLIEEYDKASIFLLPSIITEEGDRDAMPVVIKEALAMKTPTISTNISAIPEIIEHNKNGIIVEPKNVKELRKAILQLIKKDKKRKRLSENARKYAIENFSKDVVGKKLETTFLELIDSKKIKNS</sequence>
<dbReference type="InterPro" id="IPR001296">
    <property type="entry name" value="Glyco_trans_1"/>
</dbReference>
<dbReference type="Proteomes" id="UP000185744">
    <property type="component" value="Unassembled WGS sequence"/>
</dbReference>
<feature type="domain" description="Glycosyl transferase family 1" evidence="1">
    <location>
        <begin position="203"/>
        <end position="371"/>
    </location>
</feature>
<dbReference type="EMBL" id="MSDW01000002">
    <property type="protein sequence ID" value="OKY77388.1"/>
    <property type="molecule type" value="Genomic_DNA"/>
</dbReference>
<dbReference type="PANTHER" id="PTHR45947:SF3">
    <property type="entry name" value="SULFOQUINOVOSYL TRANSFERASE SQD2"/>
    <property type="match status" value="1"/>
</dbReference>
<dbReference type="STRING" id="1903181.BTN85_2038"/>
<proteinExistence type="predicted"/>
<dbReference type="PANTHER" id="PTHR45947">
    <property type="entry name" value="SULFOQUINOVOSYL TRANSFERASE SQD2"/>
    <property type="match status" value="1"/>
</dbReference>
<reference evidence="3" key="1">
    <citation type="submission" date="2016-12" db="EMBL/GenBank/DDBJ databases">
        <title>Discovery of methanogenic haloarchaea.</title>
        <authorList>
            <person name="Sorokin D.Y."/>
            <person name="Makarova K.S."/>
            <person name="Abbas B."/>
            <person name="Ferrer M."/>
            <person name="Golyshin P.N."/>
        </authorList>
    </citation>
    <scope>NUCLEOTIDE SEQUENCE [LARGE SCALE GENOMIC DNA]</scope>
    <source>
        <strain evidence="3">HMET1</strain>
    </source>
</reference>
<keyword evidence="4" id="KW-1185">Reference proteome</keyword>
<dbReference type="Gene3D" id="3.40.50.2000">
    <property type="entry name" value="Glycogen Phosphorylase B"/>
    <property type="match status" value="2"/>
</dbReference>
<dbReference type="InParanoid" id="A0A1Q6DSR8"/>
<dbReference type="AlphaFoldDB" id="A0A1Q6DSR8"/>
<feature type="domain" description="Glycosyltransferase subfamily 4-like N-terminal" evidence="2">
    <location>
        <begin position="15"/>
        <end position="197"/>
    </location>
</feature>
<protein>
    <submittedName>
        <fullName evidence="3">Glycosyltransferase, AglL family</fullName>
    </submittedName>
</protein>
<accession>A0A1Q6DSR8</accession>
<dbReference type="InterPro" id="IPR028098">
    <property type="entry name" value="Glyco_trans_4-like_N"/>
</dbReference>
<comment type="caution">
    <text evidence="3">The sequence shown here is derived from an EMBL/GenBank/DDBJ whole genome shotgun (WGS) entry which is preliminary data.</text>
</comment>
<dbReference type="CDD" id="cd03801">
    <property type="entry name" value="GT4_PimA-like"/>
    <property type="match status" value="1"/>
</dbReference>
<dbReference type="Pfam" id="PF00534">
    <property type="entry name" value="Glycos_transf_1"/>
    <property type="match status" value="1"/>
</dbReference>
<evidence type="ECO:0000313" key="4">
    <source>
        <dbReference type="Proteomes" id="UP000185744"/>
    </source>
</evidence>